<gene>
    <name evidence="9" type="ORF">PNBC_18045</name>
</gene>
<dbReference type="EMBL" id="LSFN01000036">
    <property type="protein sequence ID" value="OAB71898.1"/>
    <property type="molecule type" value="Genomic_DNA"/>
</dbReference>
<keyword evidence="4" id="KW-0326">Glycosidase</keyword>
<dbReference type="CDD" id="cd18832">
    <property type="entry name" value="GH43_GsAbnA-like"/>
    <property type="match status" value="1"/>
</dbReference>
<dbReference type="OrthoDB" id="9801455at2"/>
<dbReference type="InterPro" id="IPR050727">
    <property type="entry name" value="GH43_arabinanases"/>
</dbReference>
<dbReference type="STRING" id="1763538.LPB68_12845"/>
<dbReference type="GO" id="GO:0004553">
    <property type="term" value="F:hydrolase activity, hydrolyzing O-glycosyl compounds"/>
    <property type="evidence" value="ECO:0007669"/>
    <property type="project" value="InterPro"/>
</dbReference>
<dbReference type="PANTHER" id="PTHR43301:SF3">
    <property type="entry name" value="ARABINAN ENDO-1,5-ALPHA-L-ARABINOSIDASE A-RELATED"/>
    <property type="match status" value="1"/>
</dbReference>
<evidence type="ECO:0000259" key="8">
    <source>
        <dbReference type="Pfam" id="PF20578"/>
    </source>
</evidence>
<keyword evidence="3" id="KW-0378">Hydrolase</keyword>
<sequence length="867" mass="95568">MLRKRINKLAVGILSLVITTALITPSVGLADKKPSSVDNQGNNELTLKAEKDRVSVHDPSIVKLKGEYYIFGSHIEAAKSTDLKNWTKFTNDYTTPDNVLYGDLSSNLAGSFAWAGENDSDSKGGFSIWAPDVIWNKDYINVDGSKGAYLIYYSASSTYIRSAIGYAASKNIEGPYTYVDTIVYSGFTREDAYDPNSVINKKYTNTNIQELLDNGKITEPNEHWFNDDGSYNNSLFTNAIDANLFYDENGKLWMTYGSWSGGIFILEIDKLTGKAIYPGEDGTTTDGRLIDRYFGTKISGGFTKSGEGPYVVYDKKTGYYYLYVTNAGLGATGGYNMRQYRSTEPEGPYVDASGKNAVLPDANTANVDYGIKLMGNYKFGNTTVGYRSPGHNSSFIDSNGQMYLVYHTRFNGGTEYHEVRVHQMFQNEDKWPVVVPYEYNGDKISAKGYSTNDIVGTYEFINHGNSNNGSAMLPTLKVHLNKDFSVSGDVTGTWSMKKHTYYMNIVIDGITYKGVFFKQSDESVYDLKVMTFSAIGSNNQSIWGSKIIENNNQAVQLDAYYLDANTEIPESVKSNITLPTSGTNNTNISWSSSREDVLSRTGEVKRLGEDVEVTLTARITKGKEAISKSYKIIVLGISEFNVTPIYQYDFTTTVNSIEIPNNGSKSGNATLMGSASIAVDEQRGNILQVTNTAAAKKVNYLALPTDTFDRITSEGYTVSMWVNVDKQNAAYWEHSALFEANGGGQDLYPVTRLGANLIARINSNGAWADADAITKGLTSNTWHHVTYTIDATGIVVYLDGLIVGKVDKDVAVSFESNFLAKLIDVRVGSGNIWGDQDIASAKFDNVAIFNTALSEAEVDGLYYKENF</sequence>
<dbReference type="Gene3D" id="2.115.10.20">
    <property type="entry name" value="Glycosyl hydrolase domain, family 43"/>
    <property type="match status" value="1"/>
</dbReference>
<evidence type="ECO:0000256" key="3">
    <source>
        <dbReference type="ARBA" id="ARBA00022801"/>
    </source>
</evidence>
<dbReference type="InterPro" id="IPR032291">
    <property type="entry name" value="Abn2_C"/>
</dbReference>
<feature type="site" description="Important for catalytic activity, responsible for pKa modulation of the active site Glu and correct orientation of both the proton donor and substrate" evidence="6">
    <location>
        <position position="241"/>
    </location>
</feature>
<comment type="pathway">
    <text evidence="1">Glycan metabolism; L-arabinan degradation.</text>
</comment>
<dbReference type="GO" id="GO:0005975">
    <property type="term" value="P:carbohydrate metabolic process"/>
    <property type="evidence" value="ECO:0007669"/>
    <property type="project" value="InterPro"/>
</dbReference>
<dbReference type="RefSeq" id="WP_068660575.1">
    <property type="nucleotide sequence ID" value="NZ_CP017770.1"/>
</dbReference>
<feature type="active site" description="Proton acceptor" evidence="5">
    <location>
        <position position="58"/>
    </location>
</feature>
<proteinExistence type="inferred from homology"/>
<dbReference type="InterPro" id="IPR006710">
    <property type="entry name" value="Glyco_hydro_43"/>
</dbReference>
<dbReference type="InterPro" id="IPR046780">
    <property type="entry name" value="aBig_2"/>
</dbReference>
<dbReference type="KEGG" id="pcx:LPB68_12845"/>
<evidence type="ECO:0000256" key="5">
    <source>
        <dbReference type="PIRSR" id="PIRSR606710-1"/>
    </source>
</evidence>
<name>A0A167BAU2_9BACL</name>
<feature type="domain" description="Extracellular endo-alpha-(1-&gt;5)-L-arabinanase C-terminal" evidence="7">
    <location>
        <begin position="436"/>
        <end position="544"/>
    </location>
</feature>
<comment type="similarity">
    <text evidence="2">Belongs to the glycosyl hydrolase 43 family.</text>
</comment>
<dbReference type="AlphaFoldDB" id="A0A167BAU2"/>
<dbReference type="SUPFAM" id="SSF75005">
    <property type="entry name" value="Arabinanase/levansucrase/invertase"/>
    <property type="match status" value="1"/>
</dbReference>
<keyword evidence="10" id="KW-1185">Reference proteome</keyword>
<reference evidence="9 10" key="1">
    <citation type="submission" date="2016-02" db="EMBL/GenBank/DDBJ databases">
        <title>Paenibacillus sp. LPB0068, isolated from Crassostrea gigas.</title>
        <authorList>
            <person name="Shin S.-K."/>
            <person name="Yi H."/>
        </authorList>
    </citation>
    <scope>NUCLEOTIDE SEQUENCE [LARGE SCALE GENOMIC DNA]</scope>
    <source>
        <strain evidence="9 10">LPB0068</strain>
    </source>
</reference>
<dbReference type="Gene3D" id="2.60.120.200">
    <property type="match status" value="1"/>
</dbReference>
<evidence type="ECO:0000256" key="2">
    <source>
        <dbReference type="ARBA" id="ARBA00009865"/>
    </source>
</evidence>
<dbReference type="Gene3D" id="2.40.128.10">
    <property type="match status" value="1"/>
</dbReference>
<dbReference type="SUPFAM" id="SSF49899">
    <property type="entry name" value="Concanavalin A-like lectins/glucanases"/>
    <property type="match status" value="1"/>
</dbReference>
<evidence type="ECO:0000313" key="10">
    <source>
        <dbReference type="Proteomes" id="UP000077134"/>
    </source>
</evidence>
<evidence type="ECO:0000256" key="4">
    <source>
        <dbReference type="ARBA" id="ARBA00023295"/>
    </source>
</evidence>
<dbReference type="Pfam" id="PF13385">
    <property type="entry name" value="Laminin_G_3"/>
    <property type="match status" value="1"/>
</dbReference>
<dbReference type="InterPro" id="IPR023296">
    <property type="entry name" value="Glyco_hydro_beta-prop_sf"/>
</dbReference>
<evidence type="ECO:0000259" key="7">
    <source>
        <dbReference type="Pfam" id="PF16369"/>
    </source>
</evidence>
<dbReference type="InterPro" id="IPR013320">
    <property type="entry name" value="ConA-like_dom_sf"/>
</dbReference>
<dbReference type="Pfam" id="PF20578">
    <property type="entry name" value="aBig_2"/>
    <property type="match status" value="1"/>
</dbReference>
<evidence type="ECO:0000313" key="9">
    <source>
        <dbReference type="EMBL" id="OAB71898.1"/>
    </source>
</evidence>
<evidence type="ECO:0000256" key="6">
    <source>
        <dbReference type="PIRSR" id="PIRSR606710-2"/>
    </source>
</evidence>
<dbReference type="Proteomes" id="UP000077134">
    <property type="component" value="Unassembled WGS sequence"/>
</dbReference>
<dbReference type="Pfam" id="PF16369">
    <property type="entry name" value="GH43_C"/>
    <property type="match status" value="1"/>
</dbReference>
<dbReference type="Pfam" id="PF04616">
    <property type="entry name" value="Glyco_hydro_43"/>
    <property type="match status" value="1"/>
</dbReference>
<evidence type="ECO:0000256" key="1">
    <source>
        <dbReference type="ARBA" id="ARBA00004834"/>
    </source>
</evidence>
<protein>
    <submittedName>
        <fullName evidence="9">Beta-xylosidase</fullName>
    </submittedName>
</protein>
<accession>A0A167BAU2</accession>
<comment type="caution">
    <text evidence="9">The sequence shown here is derived from an EMBL/GenBank/DDBJ whole genome shotgun (WGS) entry which is preliminary data.</text>
</comment>
<organism evidence="9 10">
    <name type="scientific">Paenibacillus crassostreae</name>
    <dbReference type="NCBI Taxonomy" id="1763538"/>
    <lineage>
        <taxon>Bacteria</taxon>
        <taxon>Bacillati</taxon>
        <taxon>Bacillota</taxon>
        <taxon>Bacilli</taxon>
        <taxon>Bacillales</taxon>
        <taxon>Paenibacillaceae</taxon>
        <taxon>Paenibacillus</taxon>
    </lineage>
</organism>
<dbReference type="PANTHER" id="PTHR43301">
    <property type="entry name" value="ARABINAN ENDO-1,5-ALPHA-L-ARABINOSIDASE"/>
    <property type="match status" value="1"/>
</dbReference>
<feature type="active site" description="Proton donor" evidence="5">
    <location>
        <position position="307"/>
    </location>
</feature>
<feature type="domain" description="Atrophied bacterial Ig" evidence="8">
    <location>
        <begin position="565"/>
        <end position="635"/>
    </location>
</feature>